<evidence type="ECO:0000259" key="1">
    <source>
        <dbReference type="Pfam" id="PF22549"/>
    </source>
</evidence>
<dbReference type="Proteomes" id="UP001596207">
    <property type="component" value="Unassembled WGS sequence"/>
</dbReference>
<organism evidence="2 3">
    <name type="scientific">Micromonospora harpali</name>
    <dbReference type="NCBI Taxonomy" id="1490225"/>
    <lineage>
        <taxon>Bacteria</taxon>
        <taxon>Bacillati</taxon>
        <taxon>Actinomycetota</taxon>
        <taxon>Actinomycetes</taxon>
        <taxon>Micromonosporales</taxon>
        <taxon>Micromonosporaceae</taxon>
        <taxon>Micromonospora</taxon>
    </lineage>
</organism>
<name>A0ABW1HGJ2_9ACTN</name>
<reference evidence="3" key="1">
    <citation type="journal article" date="2019" name="Int. J. Syst. Evol. Microbiol.">
        <title>The Global Catalogue of Microorganisms (GCM) 10K type strain sequencing project: providing services to taxonomists for standard genome sequencing and annotation.</title>
        <authorList>
            <consortium name="The Broad Institute Genomics Platform"/>
            <consortium name="The Broad Institute Genome Sequencing Center for Infectious Disease"/>
            <person name="Wu L."/>
            <person name="Ma J."/>
        </authorList>
    </citation>
    <scope>NUCLEOTIDE SEQUENCE [LARGE SCALE GENOMIC DNA]</scope>
    <source>
        <strain evidence="3">CGMCC 4.7173</strain>
    </source>
</reference>
<sequence length="394" mass="43559">MTAVADGIDLTGLAAGPAQTWGAVRLVPLLRPVPITDLRLHARLYDPDELSMVRTGPRTAYLSYLPHAFVATWTTDATPAAAYGTQLRDPADTSAPTGIRLASRRRMARREDRQRLRFLPLHLAMEGYLALQFGGPPVAWQEWTRDAVTRGLSPRVEASYTGASITGLDEALRVFEIHPDQCGMLLYVADALAAAFVVPHPDDYRALHPTLLQDFYGELLFHYTQLYPAVPDFTFRLDDTRIASIADLRAQLARVNADWAASHVLMADGLLTAERLTVTPVQRMGRFTLSRFLPAFDPDAENHIGETITDEAGALAYLKTFRLSAAQTRRGHLLSQLAATDWDLDATAAALRTDRDGLIRRLDRAGFGRLLRRDIIDSSRRHEVPVRGTGRGGA</sequence>
<feature type="domain" description="ARG and Rhodanese-Phosphatase-superfamily-associated" evidence="1">
    <location>
        <begin position="8"/>
        <end position="285"/>
    </location>
</feature>
<accession>A0ABW1HGJ2</accession>
<dbReference type="Pfam" id="PF22549">
    <property type="entry name" value="ARPP-2"/>
    <property type="match status" value="1"/>
</dbReference>
<dbReference type="EMBL" id="JBHSQQ010000010">
    <property type="protein sequence ID" value="MFC5940587.1"/>
    <property type="molecule type" value="Genomic_DNA"/>
</dbReference>
<protein>
    <recommendedName>
        <fullName evidence="1">ARG and Rhodanese-Phosphatase-superfamily-associated domain-containing protein</fullName>
    </recommendedName>
</protein>
<comment type="caution">
    <text evidence="2">The sequence shown here is derived from an EMBL/GenBank/DDBJ whole genome shotgun (WGS) entry which is preliminary data.</text>
</comment>
<evidence type="ECO:0000313" key="2">
    <source>
        <dbReference type="EMBL" id="MFC5940587.1"/>
    </source>
</evidence>
<gene>
    <name evidence="2" type="ORF">ACFPZ4_03730</name>
</gene>
<dbReference type="RefSeq" id="WP_353901521.1">
    <property type="nucleotide sequence ID" value="NZ_CP158970.1"/>
</dbReference>
<dbReference type="InterPro" id="IPR054346">
    <property type="entry name" value="ARPP-2"/>
</dbReference>
<keyword evidence="3" id="KW-1185">Reference proteome</keyword>
<evidence type="ECO:0000313" key="3">
    <source>
        <dbReference type="Proteomes" id="UP001596207"/>
    </source>
</evidence>
<proteinExistence type="predicted"/>